<dbReference type="GeneTree" id="ENSGT00950000183081"/>
<dbReference type="Proteomes" id="UP000314982">
    <property type="component" value="Unassembled WGS sequence"/>
</dbReference>
<evidence type="ECO:0000256" key="1">
    <source>
        <dbReference type="ARBA" id="ARBA00004477"/>
    </source>
</evidence>
<sequence>MIPIIQSSMKPLEDMDLPMMMERLLRLAVPNHLLWLIFFYWFFHSSLNFIAELLQFGDREFYRDWWNSETITYFWQNWNIPVHKWCLRHFYKPLLKSGVSKWLGQSAVFLASAFFHEVRCSALSRVKPD</sequence>
<keyword evidence="6 9" id="KW-1133">Transmembrane helix</keyword>
<dbReference type="Ensembl" id="ENSHHUT00000013885.1">
    <property type="protein sequence ID" value="ENSHHUP00000013448.1"/>
    <property type="gene ID" value="ENSHHUG00000008276.1"/>
</dbReference>
<dbReference type="AlphaFoldDB" id="A0A4W5K853"/>
<evidence type="ECO:0000256" key="8">
    <source>
        <dbReference type="ARBA" id="ARBA00023315"/>
    </source>
</evidence>
<dbReference type="PANTHER" id="PTHR10408">
    <property type="entry name" value="STEROL O-ACYLTRANSFERASE"/>
    <property type="match status" value="1"/>
</dbReference>
<keyword evidence="5" id="KW-0256">Endoplasmic reticulum</keyword>
<evidence type="ECO:0000256" key="4">
    <source>
        <dbReference type="ARBA" id="ARBA00022692"/>
    </source>
</evidence>
<dbReference type="InterPro" id="IPR014371">
    <property type="entry name" value="Oat_ACAT_DAG_ARE"/>
</dbReference>
<dbReference type="Pfam" id="PF03062">
    <property type="entry name" value="MBOAT"/>
    <property type="match status" value="1"/>
</dbReference>
<keyword evidence="7 9" id="KW-0472">Membrane</keyword>
<keyword evidence="3" id="KW-0808">Transferase</keyword>
<dbReference type="GO" id="GO:0019432">
    <property type="term" value="P:triglyceride biosynthetic process"/>
    <property type="evidence" value="ECO:0007669"/>
    <property type="project" value="TreeGrafter"/>
</dbReference>
<evidence type="ECO:0000256" key="6">
    <source>
        <dbReference type="ARBA" id="ARBA00022989"/>
    </source>
</evidence>
<evidence type="ECO:0000256" key="7">
    <source>
        <dbReference type="ARBA" id="ARBA00023136"/>
    </source>
</evidence>
<protein>
    <submittedName>
        <fullName evidence="10">Uncharacterized protein</fullName>
    </submittedName>
</protein>
<reference evidence="10" key="2">
    <citation type="submission" date="2025-05" db="UniProtKB">
        <authorList>
            <consortium name="Ensembl"/>
        </authorList>
    </citation>
    <scope>IDENTIFICATION</scope>
</reference>
<reference evidence="11" key="1">
    <citation type="submission" date="2018-06" db="EMBL/GenBank/DDBJ databases">
        <title>Genome assembly of Danube salmon.</title>
        <authorList>
            <person name="Macqueen D.J."/>
            <person name="Gundappa M.K."/>
        </authorList>
    </citation>
    <scope>NUCLEOTIDE SEQUENCE [LARGE SCALE GENOMIC DNA]</scope>
</reference>
<evidence type="ECO:0000256" key="2">
    <source>
        <dbReference type="ARBA" id="ARBA00009010"/>
    </source>
</evidence>
<name>A0A4W5K853_9TELE</name>
<evidence type="ECO:0000256" key="5">
    <source>
        <dbReference type="ARBA" id="ARBA00022824"/>
    </source>
</evidence>
<keyword evidence="8" id="KW-0012">Acyltransferase</keyword>
<evidence type="ECO:0000313" key="11">
    <source>
        <dbReference type="Proteomes" id="UP000314982"/>
    </source>
</evidence>
<dbReference type="PANTHER" id="PTHR10408:SF18">
    <property type="entry name" value="O-ACYLTRANSFERASE"/>
    <property type="match status" value="1"/>
</dbReference>
<evidence type="ECO:0000256" key="9">
    <source>
        <dbReference type="SAM" id="Phobius"/>
    </source>
</evidence>
<dbReference type="Ensembl" id="ENSHHUT00000013877.1">
    <property type="protein sequence ID" value="ENSHHUP00000013440.1"/>
    <property type="gene ID" value="ENSHHUG00000008276.1"/>
</dbReference>
<keyword evidence="4 9" id="KW-0812">Transmembrane</keyword>
<comment type="similarity">
    <text evidence="2">Belongs to the membrane-bound acyltransferase family. Sterol o-acyltransferase subfamily.</text>
</comment>
<proteinExistence type="inferred from homology"/>
<keyword evidence="11" id="KW-1185">Reference proteome</keyword>
<comment type="subcellular location">
    <subcellularLocation>
        <location evidence="1">Endoplasmic reticulum membrane</location>
        <topology evidence="1">Multi-pass membrane protein</topology>
    </subcellularLocation>
</comment>
<evidence type="ECO:0000256" key="3">
    <source>
        <dbReference type="ARBA" id="ARBA00022679"/>
    </source>
</evidence>
<dbReference type="STRING" id="62062.ENSHHUP00000013448"/>
<feature type="transmembrane region" description="Helical" evidence="9">
    <location>
        <begin position="24"/>
        <end position="43"/>
    </location>
</feature>
<accession>A0A4W5K853</accession>
<dbReference type="InterPro" id="IPR004299">
    <property type="entry name" value="MBOAT_fam"/>
</dbReference>
<dbReference type="GO" id="GO:0004144">
    <property type="term" value="F:diacylglycerol O-acyltransferase activity"/>
    <property type="evidence" value="ECO:0007669"/>
    <property type="project" value="TreeGrafter"/>
</dbReference>
<evidence type="ECO:0000313" key="10">
    <source>
        <dbReference type="Ensembl" id="ENSHHUP00000013448.1"/>
    </source>
</evidence>
<dbReference type="GO" id="GO:0005789">
    <property type="term" value="C:endoplasmic reticulum membrane"/>
    <property type="evidence" value="ECO:0007669"/>
    <property type="project" value="UniProtKB-SubCell"/>
</dbReference>
<organism evidence="10 11">
    <name type="scientific">Hucho hucho</name>
    <name type="common">huchen</name>
    <dbReference type="NCBI Taxonomy" id="62062"/>
    <lineage>
        <taxon>Eukaryota</taxon>
        <taxon>Metazoa</taxon>
        <taxon>Chordata</taxon>
        <taxon>Craniata</taxon>
        <taxon>Vertebrata</taxon>
        <taxon>Euteleostomi</taxon>
        <taxon>Actinopterygii</taxon>
        <taxon>Neopterygii</taxon>
        <taxon>Teleostei</taxon>
        <taxon>Protacanthopterygii</taxon>
        <taxon>Salmoniformes</taxon>
        <taxon>Salmonidae</taxon>
        <taxon>Salmoninae</taxon>
        <taxon>Hucho</taxon>
    </lineage>
</organism>